<dbReference type="Proteomes" id="UP001175227">
    <property type="component" value="Unassembled WGS sequence"/>
</dbReference>
<proteinExistence type="predicted"/>
<reference evidence="2" key="1">
    <citation type="submission" date="2023-06" db="EMBL/GenBank/DDBJ databases">
        <authorList>
            <consortium name="Lawrence Berkeley National Laboratory"/>
            <person name="Ahrendt S."/>
            <person name="Sahu N."/>
            <person name="Indic B."/>
            <person name="Wong-Bajracharya J."/>
            <person name="Merenyi Z."/>
            <person name="Ke H.-M."/>
            <person name="Monk M."/>
            <person name="Kocsube S."/>
            <person name="Drula E."/>
            <person name="Lipzen A."/>
            <person name="Balint B."/>
            <person name="Henrissat B."/>
            <person name="Andreopoulos B."/>
            <person name="Martin F.M."/>
            <person name="Harder C.B."/>
            <person name="Rigling D."/>
            <person name="Ford K.L."/>
            <person name="Foster G.D."/>
            <person name="Pangilinan J."/>
            <person name="Papanicolaou A."/>
            <person name="Barry K."/>
            <person name="LaButti K."/>
            <person name="Viragh M."/>
            <person name="Koriabine M."/>
            <person name="Yan M."/>
            <person name="Riley R."/>
            <person name="Champramary S."/>
            <person name="Plett K.L."/>
            <person name="Tsai I.J."/>
            <person name="Slot J."/>
            <person name="Sipos G."/>
            <person name="Plett J."/>
            <person name="Nagy L.G."/>
            <person name="Grigoriev I.V."/>
        </authorList>
    </citation>
    <scope>NUCLEOTIDE SEQUENCE</scope>
    <source>
        <strain evidence="2">ICMP 16352</strain>
    </source>
</reference>
<dbReference type="AlphaFoldDB" id="A0AA39TEG6"/>
<name>A0AA39TEG6_9AGAR</name>
<protein>
    <submittedName>
        <fullName evidence="2">Uncharacterized protein</fullName>
    </submittedName>
</protein>
<keyword evidence="3" id="KW-1185">Reference proteome</keyword>
<evidence type="ECO:0000256" key="1">
    <source>
        <dbReference type="SAM" id="Phobius"/>
    </source>
</evidence>
<comment type="caution">
    <text evidence="2">The sequence shown here is derived from an EMBL/GenBank/DDBJ whole genome shotgun (WGS) entry which is preliminary data.</text>
</comment>
<sequence>MDTLTTYALAPHLPTLIASFMVVHLVVAAHEPYLLPRHVWARRDEERGITGCLHCWIGFAHLDGKDTRWGSRLQFLVVLSTLKTSFRVPVQTEADNDGTSFPQEDAQTLIAERSNDSQCAPRLLENTFYPEFDGWFSSVAGYWEDLKELRNPRGQEPIVRARGI</sequence>
<evidence type="ECO:0000313" key="3">
    <source>
        <dbReference type="Proteomes" id="UP001175227"/>
    </source>
</evidence>
<keyword evidence="1" id="KW-0812">Transmembrane</keyword>
<evidence type="ECO:0000313" key="2">
    <source>
        <dbReference type="EMBL" id="KAK0483896.1"/>
    </source>
</evidence>
<keyword evidence="1" id="KW-1133">Transmembrane helix</keyword>
<keyword evidence="1" id="KW-0472">Membrane</keyword>
<organism evidence="2 3">
    <name type="scientific">Armillaria novae-zelandiae</name>
    <dbReference type="NCBI Taxonomy" id="153914"/>
    <lineage>
        <taxon>Eukaryota</taxon>
        <taxon>Fungi</taxon>
        <taxon>Dikarya</taxon>
        <taxon>Basidiomycota</taxon>
        <taxon>Agaricomycotina</taxon>
        <taxon>Agaricomycetes</taxon>
        <taxon>Agaricomycetidae</taxon>
        <taxon>Agaricales</taxon>
        <taxon>Marasmiineae</taxon>
        <taxon>Physalacriaceae</taxon>
        <taxon>Armillaria</taxon>
    </lineage>
</organism>
<accession>A0AA39TEG6</accession>
<dbReference type="EMBL" id="JAUEPR010000006">
    <property type="protein sequence ID" value="KAK0483896.1"/>
    <property type="molecule type" value="Genomic_DNA"/>
</dbReference>
<feature type="transmembrane region" description="Helical" evidence="1">
    <location>
        <begin position="12"/>
        <end position="35"/>
    </location>
</feature>
<gene>
    <name evidence="2" type="ORF">IW261DRAFT_1417656</name>
</gene>